<feature type="binding site" evidence="9">
    <location>
        <position position="200"/>
    </location>
    <ligand>
        <name>Zn(2+)</name>
        <dbReference type="ChEBI" id="CHEBI:29105"/>
        <label>2</label>
    </ligand>
</feature>
<feature type="binding site" evidence="9">
    <location>
        <position position="197"/>
    </location>
    <ligand>
        <name>Zn(2+)</name>
        <dbReference type="ChEBI" id="CHEBI:29105"/>
        <label>2</label>
    </ligand>
</feature>
<dbReference type="HAMAP" id="MF_01152">
    <property type="entry name" value="DnaJ"/>
    <property type="match status" value="1"/>
</dbReference>
<evidence type="ECO:0000259" key="11">
    <source>
        <dbReference type="PROSITE" id="PS50076"/>
    </source>
</evidence>
<evidence type="ECO:0000256" key="3">
    <source>
        <dbReference type="ARBA" id="ARBA00022723"/>
    </source>
</evidence>
<keyword evidence="6 9" id="KW-0862">Zinc</keyword>
<evidence type="ECO:0000256" key="10">
    <source>
        <dbReference type="PROSITE-ProRule" id="PRU00546"/>
    </source>
</evidence>
<dbReference type="CDD" id="cd06257">
    <property type="entry name" value="DnaJ"/>
    <property type="match status" value="1"/>
</dbReference>
<organism evidence="13 14">
    <name type="scientific">Thioclava litoralis</name>
    <dbReference type="NCBI Taxonomy" id="3076557"/>
    <lineage>
        <taxon>Bacteria</taxon>
        <taxon>Pseudomonadati</taxon>
        <taxon>Pseudomonadota</taxon>
        <taxon>Alphaproteobacteria</taxon>
        <taxon>Rhodobacterales</taxon>
        <taxon>Paracoccaceae</taxon>
        <taxon>Thioclava</taxon>
    </lineage>
</organism>
<dbReference type="InterPro" id="IPR001623">
    <property type="entry name" value="DnaJ_domain"/>
</dbReference>
<comment type="subcellular location">
    <subcellularLocation>
        <location evidence="9">Cytoplasm</location>
    </subcellularLocation>
</comment>
<dbReference type="InterPro" id="IPR008971">
    <property type="entry name" value="HSP40/DnaJ_pept-bd"/>
</dbReference>
<dbReference type="Pfam" id="PF01556">
    <property type="entry name" value="DnaJ_C"/>
    <property type="match status" value="1"/>
</dbReference>
<feature type="binding site" evidence="9">
    <location>
        <position position="158"/>
    </location>
    <ligand>
        <name>Zn(2+)</name>
        <dbReference type="ChEBI" id="CHEBI:29105"/>
        <label>1</label>
    </ligand>
</feature>
<keyword evidence="8 9" id="KW-0143">Chaperone</keyword>
<keyword evidence="7 9" id="KW-0346">Stress response</keyword>
<feature type="binding site" evidence="9">
    <location>
        <position position="161"/>
    </location>
    <ligand>
        <name>Zn(2+)</name>
        <dbReference type="ChEBI" id="CHEBI:29105"/>
        <label>1</label>
    </ligand>
</feature>
<feature type="repeat" description="CXXCXGXG motif" evidence="9">
    <location>
        <begin position="197"/>
        <end position="204"/>
    </location>
</feature>
<evidence type="ECO:0000256" key="4">
    <source>
        <dbReference type="ARBA" id="ARBA00022737"/>
    </source>
</evidence>
<name>A0ABZ1E4J8_9RHOB</name>
<protein>
    <recommendedName>
        <fullName evidence="9">Chaperone protein DnaJ</fullName>
    </recommendedName>
</protein>
<gene>
    <name evidence="9 13" type="primary">dnaJ</name>
    <name evidence="13" type="ORF">RPE78_05720</name>
</gene>
<feature type="zinc finger region" description="CR-type" evidence="10">
    <location>
        <begin position="145"/>
        <end position="223"/>
    </location>
</feature>
<evidence type="ECO:0000256" key="9">
    <source>
        <dbReference type="HAMAP-Rule" id="MF_01152"/>
    </source>
</evidence>
<dbReference type="InterPro" id="IPR018253">
    <property type="entry name" value="DnaJ_domain_CS"/>
</dbReference>
<dbReference type="CDD" id="cd10719">
    <property type="entry name" value="DnaJ_zf"/>
    <property type="match status" value="1"/>
</dbReference>
<dbReference type="PROSITE" id="PS00636">
    <property type="entry name" value="DNAJ_1"/>
    <property type="match status" value="1"/>
</dbReference>
<dbReference type="InterPro" id="IPR002939">
    <property type="entry name" value="DnaJ_C"/>
</dbReference>
<keyword evidence="3 9" id="KW-0479">Metal-binding</keyword>
<comment type="function">
    <text evidence="9">Participates actively in the response to hyperosmotic and heat shock by preventing the aggregation of stress-denatured proteins and by disaggregating proteins, also in an autonomous, DnaK-independent fashion. Unfolded proteins bind initially to DnaJ; upon interaction with the DnaJ-bound protein, DnaK hydrolyzes its bound ATP, resulting in the formation of a stable complex. GrpE releases ADP from DnaK; ATP binding to DnaK triggers the release of the substrate protein, thus completing the reaction cycle. Several rounds of ATP-dependent interactions between DnaJ, DnaK and GrpE are required for fully efficient folding. Also involved, together with DnaK and GrpE, in the DNA replication of plasmids through activation of initiation proteins.</text>
</comment>
<evidence type="ECO:0000256" key="1">
    <source>
        <dbReference type="ARBA" id="ARBA00022490"/>
    </source>
</evidence>
<comment type="cofactor">
    <cofactor evidence="9">
        <name>Zn(2+)</name>
        <dbReference type="ChEBI" id="CHEBI:29105"/>
    </cofactor>
    <text evidence="9">Binds 2 Zn(2+) ions per monomer.</text>
</comment>
<comment type="domain">
    <text evidence="9">The J domain is necessary and sufficient to stimulate DnaK ATPase activity. Zinc center 1 plays an important role in the autonomous, DnaK-independent chaperone activity of DnaJ. Zinc center 2 is essential for interaction with DnaK and for DnaJ activity.</text>
</comment>
<dbReference type="Gene3D" id="1.10.287.110">
    <property type="entry name" value="DnaJ domain"/>
    <property type="match status" value="1"/>
</dbReference>
<dbReference type="InterPro" id="IPR036869">
    <property type="entry name" value="J_dom_sf"/>
</dbReference>
<dbReference type="PROSITE" id="PS51188">
    <property type="entry name" value="ZF_CR"/>
    <property type="match status" value="1"/>
</dbReference>
<reference evidence="13 14" key="1">
    <citation type="submission" date="2023-09" db="EMBL/GenBank/DDBJ databases">
        <title>Thioclava shenzhenensis sp. nov., a multidrug resistant bacteria-antagonizing species isolated from coastal seawater.</title>
        <authorList>
            <person name="Long M."/>
        </authorList>
    </citation>
    <scope>NUCLEOTIDE SEQUENCE [LARGE SCALE GENOMIC DNA]</scope>
    <source>
        <strain evidence="13 14">FTW29</strain>
    </source>
</reference>
<dbReference type="Gene3D" id="2.10.230.10">
    <property type="entry name" value="Heat shock protein DnaJ, cysteine-rich domain"/>
    <property type="match status" value="1"/>
</dbReference>
<keyword evidence="4 9" id="KW-0677">Repeat</keyword>
<comment type="similarity">
    <text evidence="9">Belongs to the DnaJ family.</text>
</comment>
<evidence type="ECO:0000256" key="8">
    <source>
        <dbReference type="ARBA" id="ARBA00023186"/>
    </source>
</evidence>
<dbReference type="NCBIfam" id="NF008035">
    <property type="entry name" value="PRK10767.1"/>
    <property type="match status" value="1"/>
</dbReference>
<dbReference type="InterPro" id="IPR012724">
    <property type="entry name" value="DnaJ"/>
</dbReference>
<dbReference type="GO" id="GO:0016491">
    <property type="term" value="F:oxidoreductase activity"/>
    <property type="evidence" value="ECO:0007669"/>
    <property type="project" value="UniProtKB-KW"/>
</dbReference>
<evidence type="ECO:0000256" key="5">
    <source>
        <dbReference type="ARBA" id="ARBA00022771"/>
    </source>
</evidence>
<feature type="binding site" evidence="9">
    <location>
        <position position="175"/>
    </location>
    <ligand>
        <name>Zn(2+)</name>
        <dbReference type="ChEBI" id="CHEBI:29105"/>
        <label>2</label>
    </ligand>
</feature>
<comment type="subunit">
    <text evidence="9">Homodimer.</text>
</comment>
<evidence type="ECO:0000256" key="6">
    <source>
        <dbReference type="ARBA" id="ARBA00022833"/>
    </source>
</evidence>
<dbReference type="SUPFAM" id="SSF46565">
    <property type="entry name" value="Chaperone J-domain"/>
    <property type="match status" value="1"/>
</dbReference>
<feature type="binding site" evidence="9">
    <location>
        <position position="178"/>
    </location>
    <ligand>
        <name>Zn(2+)</name>
        <dbReference type="ChEBI" id="CHEBI:29105"/>
        <label>2</label>
    </ligand>
</feature>
<feature type="repeat" description="CXXCXGXG motif" evidence="9">
    <location>
        <begin position="175"/>
        <end position="182"/>
    </location>
</feature>
<dbReference type="Pfam" id="PF00684">
    <property type="entry name" value="DnaJ_CXXCXGXG"/>
    <property type="match status" value="1"/>
</dbReference>
<dbReference type="CDD" id="cd10747">
    <property type="entry name" value="DnaJ_C"/>
    <property type="match status" value="1"/>
</dbReference>
<dbReference type="InterPro" id="IPR001305">
    <property type="entry name" value="HSP_DnaJ_Cys-rich_dom"/>
</dbReference>
<keyword evidence="1 9" id="KW-0963">Cytoplasm</keyword>
<evidence type="ECO:0000313" key="14">
    <source>
        <dbReference type="Proteomes" id="UP001623290"/>
    </source>
</evidence>
<dbReference type="SUPFAM" id="SSF57938">
    <property type="entry name" value="DnaJ/Hsp40 cysteine-rich domain"/>
    <property type="match status" value="1"/>
</dbReference>
<evidence type="ECO:0000259" key="12">
    <source>
        <dbReference type="PROSITE" id="PS51188"/>
    </source>
</evidence>
<dbReference type="PROSITE" id="PS50076">
    <property type="entry name" value="DNAJ_2"/>
    <property type="match status" value="1"/>
</dbReference>
<accession>A0ABZ1E4J8</accession>
<dbReference type="PANTHER" id="PTHR43096:SF48">
    <property type="entry name" value="CHAPERONE PROTEIN DNAJ"/>
    <property type="match status" value="1"/>
</dbReference>
<dbReference type="InterPro" id="IPR036410">
    <property type="entry name" value="HSP_DnaJ_Cys-rich_dom_sf"/>
</dbReference>
<feature type="repeat" description="CXXCXGXG motif" evidence="9">
    <location>
        <begin position="211"/>
        <end position="218"/>
    </location>
</feature>
<keyword evidence="13" id="KW-0560">Oxidoreductase</keyword>
<feature type="binding site" evidence="9">
    <location>
        <position position="214"/>
    </location>
    <ligand>
        <name>Zn(2+)</name>
        <dbReference type="ChEBI" id="CHEBI:29105"/>
        <label>1</label>
    </ligand>
</feature>
<proteinExistence type="inferred from homology"/>
<keyword evidence="5 9" id="KW-0863">Zinc-finger</keyword>
<keyword evidence="14" id="KW-1185">Reference proteome</keyword>
<feature type="domain" description="J" evidence="11">
    <location>
        <begin position="5"/>
        <end position="70"/>
    </location>
</feature>
<dbReference type="RefSeq" id="WP_406721473.1">
    <property type="nucleotide sequence ID" value="NZ_CP135443.1"/>
</dbReference>
<keyword evidence="2 9" id="KW-0235">DNA replication</keyword>
<evidence type="ECO:0000256" key="7">
    <source>
        <dbReference type="ARBA" id="ARBA00023016"/>
    </source>
</evidence>
<dbReference type="Pfam" id="PF00226">
    <property type="entry name" value="DnaJ"/>
    <property type="match status" value="1"/>
</dbReference>
<sequence length="386" mass="41099">MAKKDFYEVLGIQKGASAEEIKKAYRAKAKELHPDRNKDNPNAEALFKEVNEAHDVLKDPEKKAAYDRYGHAAFEGGMGGGGRPGAGYGQQGDFASAFSDVFEDLFGDFMGGGGGRAGGGGRSRATRGSDLRYNLRVTLEEAFKGAQKQINVPGSETCDSCHGTGAEGGAEPQTCPTCGGMGKVRAQNGFFTVERTCPTCGGQGQVVKNPCRKCHGAGRIEKDRTLSVNIPAGVETGTRIRLAGEGEAGLRGGPSGDLYIFIEVKEHDLFQRDGTSLFCRVPVSMASAALGGEVEVPTIDGGRSRVKIPAGSQSGRQMRLRAKGMPALRGGAVGDMLIELAVETPVNLTPRQKELLREFEKIEAENNPQGASFFRKVKSFWDGMTG</sequence>
<dbReference type="SUPFAM" id="SSF49493">
    <property type="entry name" value="HSP40/DnaJ peptide-binding domain"/>
    <property type="match status" value="2"/>
</dbReference>
<feature type="binding site" evidence="9">
    <location>
        <position position="211"/>
    </location>
    <ligand>
        <name>Zn(2+)</name>
        <dbReference type="ChEBI" id="CHEBI:29105"/>
        <label>1</label>
    </ligand>
</feature>
<dbReference type="NCBIfam" id="TIGR02349">
    <property type="entry name" value="DnaJ_bact"/>
    <property type="match status" value="1"/>
</dbReference>
<dbReference type="Proteomes" id="UP001623290">
    <property type="component" value="Chromosome"/>
</dbReference>
<dbReference type="EMBL" id="CP135443">
    <property type="protein sequence ID" value="WRY34786.1"/>
    <property type="molecule type" value="Genomic_DNA"/>
</dbReference>
<dbReference type="PANTHER" id="PTHR43096">
    <property type="entry name" value="DNAJ HOMOLOG 1, MITOCHONDRIAL-RELATED"/>
    <property type="match status" value="1"/>
</dbReference>
<evidence type="ECO:0000313" key="13">
    <source>
        <dbReference type="EMBL" id="WRY34786.1"/>
    </source>
</evidence>
<evidence type="ECO:0000256" key="2">
    <source>
        <dbReference type="ARBA" id="ARBA00022705"/>
    </source>
</evidence>
<dbReference type="SMART" id="SM00271">
    <property type="entry name" value="DnaJ"/>
    <property type="match status" value="1"/>
</dbReference>
<dbReference type="PRINTS" id="PR00625">
    <property type="entry name" value="JDOMAIN"/>
</dbReference>
<feature type="repeat" description="CXXCXGXG motif" evidence="9">
    <location>
        <begin position="158"/>
        <end position="165"/>
    </location>
</feature>
<feature type="domain" description="CR-type" evidence="12">
    <location>
        <begin position="145"/>
        <end position="223"/>
    </location>
</feature>
<dbReference type="Gene3D" id="2.60.260.20">
    <property type="entry name" value="Urease metallochaperone UreE, N-terminal domain"/>
    <property type="match status" value="2"/>
</dbReference>